<sequence>MKREKILLLMILILIGLGMYFVSRFFENSLVRKSAGTREDSRFSIYFDESYVVDPNVGRYPGVNKQNKGSEEFSDYNSNPEKRAEIFNNYKLFVIDNILDLNTGRVTVTDSGIKSDRSFECSSDRTAAFTNINQIFISSGFDFMKTAIVGDMVFTKCKNDDCSILGPDCIIVKERP</sequence>
<dbReference type="EMBL" id="DQFB01000004">
    <property type="protein sequence ID" value="HCQ40624.1"/>
    <property type="molecule type" value="Genomic_DNA"/>
</dbReference>
<evidence type="ECO:0000313" key="3">
    <source>
        <dbReference type="Proteomes" id="UP000262056"/>
    </source>
</evidence>
<gene>
    <name evidence="2" type="ORF">DIU24_02860</name>
</gene>
<keyword evidence="1" id="KW-0472">Membrane</keyword>
<accession>A0A656PMZ6</accession>
<dbReference type="Proteomes" id="UP000262056">
    <property type="component" value="Unassembled WGS sequence"/>
</dbReference>
<proteinExistence type="predicted"/>
<evidence type="ECO:0000256" key="1">
    <source>
        <dbReference type="SAM" id="Phobius"/>
    </source>
</evidence>
<protein>
    <submittedName>
        <fullName evidence="2">Uncharacterized protein</fullName>
    </submittedName>
</protein>
<reference evidence="2 3" key="1">
    <citation type="journal article" date="2018" name="Nat. Biotechnol.">
        <title>A standardized bacterial taxonomy based on genome phylogeny substantially revises the tree of life.</title>
        <authorList>
            <person name="Parks D.H."/>
            <person name="Chuvochina M."/>
            <person name="Waite D.W."/>
            <person name="Rinke C."/>
            <person name="Skarshewski A."/>
            <person name="Chaumeil P.A."/>
            <person name="Hugenholtz P."/>
        </authorList>
    </citation>
    <scope>NUCLEOTIDE SEQUENCE [LARGE SCALE GENOMIC DNA]</scope>
    <source>
        <strain evidence="2">UBA12021</strain>
    </source>
</reference>
<keyword evidence="1" id="KW-1133">Transmembrane helix</keyword>
<comment type="caution">
    <text evidence="2">The sequence shown here is derived from an EMBL/GenBank/DDBJ whole genome shotgun (WGS) entry which is preliminary data.</text>
</comment>
<dbReference type="AlphaFoldDB" id="A0A656PMZ6"/>
<evidence type="ECO:0000313" key="2">
    <source>
        <dbReference type="EMBL" id="HCQ40624.1"/>
    </source>
</evidence>
<feature type="transmembrane region" description="Helical" evidence="1">
    <location>
        <begin position="6"/>
        <end position="26"/>
    </location>
</feature>
<keyword evidence="1" id="KW-0812">Transmembrane</keyword>
<name>A0A656PMZ6_UNCKA</name>
<organism evidence="2 3">
    <name type="scientific">candidate division WWE3 bacterium</name>
    <dbReference type="NCBI Taxonomy" id="2053526"/>
    <lineage>
        <taxon>Bacteria</taxon>
        <taxon>Katanobacteria</taxon>
    </lineage>
</organism>